<reference evidence="1" key="1">
    <citation type="journal article" date="2010" name="Science">
        <title>Plasticity of animal genome architecture unmasked by rapid evolution of a pelagic tunicate.</title>
        <authorList>
            <person name="Denoeud F."/>
            <person name="Henriet S."/>
            <person name="Mungpakdee S."/>
            <person name="Aury J.M."/>
            <person name="Da Silva C."/>
            <person name="Brinkmann H."/>
            <person name="Mikhaleva J."/>
            <person name="Olsen L.C."/>
            <person name="Jubin C."/>
            <person name="Canestro C."/>
            <person name="Bouquet J.M."/>
            <person name="Danks G."/>
            <person name="Poulain J."/>
            <person name="Campsteijn C."/>
            <person name="Adamski M."/>
            <person name="Cross I."/>
            <person name="Yadetie F."/>
            <person name="Muffato M."/>
            <person name="Louis A."/>
            <person name="Butcher S."/>
            <person name="Tsagkogeorga G."/>
            <person name="Konrad A."/>
            <person name="Singh S."/>
            <person name="Jensen M.F."/>
            <person name="Cong E.H."/>
            <person name="Eikeseth-Otteraa H."/>
            <person name="Noel B."/>
            <person name="Anthouard V."/>
            <person name="Porcel B.M."/>
            <person name="Kachouri-Lafond R."/>
            <person name="Nishino A."/>
            <person name="Ugolini M."/>
            <person name="Chourrout P."/>
            <person name="Nishida H."/>
            <person name="Aasland R."/>
            <person name="Huzurbazar S."/>
            <person name="Westhof E."/>
            <person name="Delsuc F."/>
            <person name="Lehrach H."/>
            <person name="Reinhardt R."/>
            <person name="Weissenbach J."/>
            <person name="Roy S.W."/>
            <person name="Artiguenave F."/>
            <person name="Postlethwait J.H."/>
            <person name="Manak J.R."/>
            <person name="Thompson E.M."/>
            <person name="Jaillon O."/>
            <person name="Du Pasquier L."/>
            <person name="Boudinot P."/>
            <person name="Liberles D.A."/>
            <person name="Volff J.N."/>
            <person name="Philippe H."/>
            <person name="Lenhard B."/>
            <person name="Roest Crollius H."/>
            <person name="Wincker P."/>
            <person name="Chourrout D."/>
        </authorList>
    </citation>
    <scope>NUCLEOTIDE SEQUENCE [LARGE SCALE GENOMIC DNA]</scope>
</reference>
<dbReference type="EMBL" id="FN654434">
    <property type="protein sequence ID" value="CBY33649.1"/>
    <property type="molecule type" value="Genomic_DNA"/>
</dbReference>
<evidence type="ECO:0000313" key="3">
    <source>
        <dbReference type="Proteomes" id="UP000001307"/>
    </source>
</evidence>
<dbReference type="Proteomes" id="UP000011014">
    <property type="component" value="Unassembled WGS sequence"/>
</dbReference>
<dbReference type="EMBL" id="FN653190">
    <property type="protein sequence ID" value="CBY13473.1"/>
    <property type="molecule type" value="Genomic_DNA"/>
</dbReference>
<dbReference type="Proteomes" id="UP000001307">
    <property type="component" value="Unassembled WGS sequence"/>
</dbReference>
<evidence type="ECO:0000313" key="1">
    <source>
        <dbReference type="EMBL" id="CBY13473.1"/>
    </source>
</evidence>
<evidence type="ECO:0000313" key="2">
    <source>
        <dbReference type="EMBL" id="CBY33649.1"/>
    </source>
</evidence>
<keyword evidence="3" id="KW-1185">Reference proteome</keyword>
<dbReference type="AlphaFoldDB" id="E4XUS6"/>
<dbReference type="OrthoDB" id="10479983at2759"/>
<dbReference type="InParanoid" id="E4XUS6"/>
<name>E4XUS6_OIKDI</name>
<organism evidence="1">
    <name type="scientific">Oikopleura dioica</name>
    <name type="common">Tunicate</name>
    <dbReference type="NCBI Taxonomy" id="34765"/>
    <lineage>
        <taxon>Eukaryota</taxon>
        <taxon>Metazoa</taxon>
        <taxon>Chordata</taxon>
        <taxon>Tunicata</taxon>
        <taxon>Appendicularia</taxon>
        <taxon>Copelata</taxon>
        <taxon>Oikopleuridae</taxon>
        <taxon>Oikopleura</taxon>
    </lineage>
</organism>
<sequence>MVRDIPHVKHAFVGGGAFIESPATRAVNELSVFGFPGITSENFDMVIFWDETLARPMEHFGNETCGTGNDFALQCTSFESESIFRKT</sequence>
<accession>E4XUS6</accession>
<protein>
    <submittedName>
        <fullName evidence="1">Uncharacterized protein</fullName>
    </submittedName>
</protein>
<proteinExistence type="predicted"/>
<gene>
    <name evidence="1" type="ORF">GSOID_T00004789001</name>
    <name evidence="2" type="ORF">GSOID_T00021575001</name>
</gene>